<evidence type="ECO:0000313" key="2">
    <source>
        <dbReference type="EMBL" id="MBC8535324.1"/>
    </source>
</evidence>
<evidence type="ECO:0000259" key="1">
    <source>
        <dbReference type="Pfam" id="PF09951"/>
    </source>
</evidence>
<sequence length="155" mass="17617">MGFKISHSADELLERLEPLPVVVEIGRPNVCEGEGGKQWAIAPDQIRELLTDWEGPTGCIATDRILVDGCEVGYMYRERPDEDRPDSGWRFTAGDESDEYMDDPANSEVYQLNTICNYDPDIIPLLDSPYGTAYWRDEDGEFQCEEFDPDEEIDA</sequence>
<dbReference type="AlphaFoldDB" id="A0A926HSZ0"/>
<keyword evidence="3" id="KW-1185">Reference proteome</keyword>
<reference evidence="2" key="1">
    <citation type="submission" date="2020-08" db="EMBL/GenBank/DDBJ databases">
        <title>Genome public.</title>
        <authorList>
            <person name="Liu C."/>
            <person name="Sun Q."/>
        </authorList>
    </citation>
    <scope>NUCLEOTIDE SEQUENCE</scope>
    <source>
        <strain evidence="2">BX7</strain>
    </source>
</reference>
<protein>
    <submittedName>
        <fullName evidence="2">DUF2185 domain-containing protein</fullName>
    </submittedName>
</protein>
<feature type="domain" description="Immunity protein Imm33" evidence="1">
    <location>
        <begin position="59"/>
        <end position="143"/>
    </location>
</feature>
<dbReference type="InterPro" id="IPR018689">
    <property type="entry name" value="Imm33_dom"/>
</dbReference>
<name>A0A926HSZ0_9FIRM</name>
<evidence type="ECO:0000313" key="3">
    <source>
        <dbReference type="Proteomes" id="UP000620366"/>
    </source>
</evidence>
<accession>A0A926HSZ0</accession>
<dbReference type="EMBL" id="JACRSP010000001">
    <property type="protein sequence ID" value="MBC8535324.1"/>
    <property type="molecule type" value="Genomic_DNA"/>
</dbReference>
<dbReference type="Proteomes" id="UP000620366">
    <property type="component" value="Unassembled WGS sequence"/>
</dbReference>
<dbReference type="PANTHER" id="PTHR38743:SF2">
    <property type="entry name" value="DUF2185 DOMAIN-CONTAINING PROTEIN"/>
    <property type="match status" value="1"/>
</dbReference>
<proteinExistence type="predicted"/>
<organism evidence="2 3">
    <name type="scientific">Feifania hominis</name>
    <dbReference type="NCBI Taxonomy" id="2763660"/>
    <lineage>
        <taxon>Bacteria</taxon>
        <taxon>Bacillati</taxon>
        <taxon>Bacillota</taxon>
        <taxon>Clostridia</taxon>
        <taxon>Eubacteriales</taxon>
        <taxon>Feifaniaceae</taxon>
        <taxon>Feifania</taxon>
    </lineage>
</organism>
<dbReference type="Pfam" id="PF09951">
    <property type="entry name" value="Imm33"/>
    <property type="match status" value="1"/>
</dbReference>
<gene>
    <name evidence="2" type="ORF">H8695_01255</name>
</gene>
<comment type="caution">
    <text evidence="2">The sequence shown here is derived from an EMBL/GenBank/DDBJ whole genome shotgun (WGS) entry which is preliminary data.</text>
</comment>
<dbReference type="PANTHER" id="PTHR38743">
    <property type="entry name" value="SIMILAR TO GLYOXYLASE I FAMILY PROTEIN"/>
    <property type="match status" value="1"/>
</dbReference>